<accession>A0ABY7SVC2</accession>
<name>A0ABY7SVC2_9RHOB</name>
<evidence type="ECO:0000313" key="1">
    <source>
        <dbReference type="EMBL" id="WCR10789.1"/>
    </source>
</evidence>
<sequence length="56" mass="6478">MKTARPPNSDARFPFFIAADRPDRVMQVLRRPERGAMSVNGEIAKARRLRRQRVLA</sequence>
<dbReference type="EMBL" id="CP067134">
    <property type="protein sequence ID" value="WCR10789.1"/>
    <property type="molecule type" value="Genomic_DNA"/>
</dbReference>
<evidence type="ECO:0000313" key="2">
    <source>
        <dbReference type="Proteomes" id="UP001218412"/>
    </source>
</evidence>
<protein>
    <submittedName>
        <fullName evidence="1">Uncharacterized protein</fullName>
    </submittedName>
</protein>
<organism evidence="1 2">
    <name type="scientific">Paracoccus stylophorae</name>
    <dbReference type="NCBI Taxonomy" id="659350"/>
    <lineage>
        <taxon>Bacteria</taxon>
        <taxon>Pseudomonadati</taxon>
        <taxon>Pseudomonadota</taxon>
        <taxon>Alphaproteobacteria</taxon>
        <taxon>Rhodobacterales</taxon>
        <taxon>Paracoccaceae</taxon>
        <taxon>Paracoccus</taxon>
    </lineage>
</organism>
<reference evidence="1 2" key="1">
    <citation type="submission" date="2021-01" db="EMBL/GenBank/DDBJ databases">
        <title>Biogeographic distribution of Paracoccus.</title>
        <authorList>
            <person name="Hollensteiner J."/>
            <person name="Leineberger J."/>
            <person name="Brinkhoff T."/>
            <person name="Daniel R."/>
        </authorList>
    </citation>
    <scope>NUCLEOTIDE SEQUENCE [LARGE SCALE GENOMIC DNA]</scope>
    <source>
        <strain evidence="1 2">LMG25392</strain>
    </source>
</reference>
<keyword evidence="2" id="KW-1185">Reference proteome</keyword>
<gene>
    <name evidence="1" type="ORF">JHW45_17440</name>
</gene>
<proteinExistence type="predicted"/>
<dbReference type="RefSeq" id="WP_272858869.1">
    <property type="nucleotide sequence ID" value="NZ_CP067134.1"/>
</dbReference>
<dbReference type="Proteomes" id="UP001218412">
    <property type="component" value="Chromosome"/>
</dbReference>